<gene>
    <name evidence="1" type="ORF">ERS852397_00415</name>
</gene>
<organism evidence="1 2">
    <name type="scientific">Bacteroides finegoldii</name>
    <dbReference type="NCBI Taxonomy" id="338188"/>
    <lineage>
        <taxon>Bacteria</taxon>
        <taxon>Pseudomonadati</taxon>
        <taxon>Bacteroidota</taxon>
        <taxon>Bacteroidia</taxon>
        <taxon>Bacteroidales</taxon>
        <taxon>Bacteroidaceae</taxon>
        <taxon>Bacteroides</taxon>
    </lineage>
</organism>
<keyword evidence="1" id="KW-0449">Lipoprotein</keyword>
<dbReference type="RefSeq" id="WP_022275945.1">
    <property type="nucleotide sequence ID" value="NZ_CABIXA010000002.1"/>
</dbReference>
<dbReference type="STRING" id="338188.ERS852397_00415"/>
<sequence>MKKRVLLLLPLFLGACSDGGESPIIKIEKLSVKVDSDNNSVEGEDYANKMDNLPTLKVGDEVEALLLLDGNGAELKTFKLQNDEELATKLIYKEEEVSTEGNLTDEDKGQLRFKDGVTQSQVIVQATIEHVDENGDVKLEFYLSSKAECEGAEEVIGLKTTNEKEN</sequence>
<accession>A0A173XVW8</accession>
<dbReference type="AlphaFoldDB" id="A0A173XVW8"/>
<protein>
    <submittedName>
        <fullName evidence="1">Putative lipoprotein</fullName>
    </submittedName>
</protein>
<dbReference type="InterPro" id="IPR032216">
    <property type="entry name" value="DUF5035"/>
</dbReference>
<name>A0A173XVW8_9BACE</name>
<dbReference type="EMBL" id="CYZH01000002">
    <property type="protein sequence ID" value="CUN54735.1"/>
    <property type="molecule type" value="Genomic_DNA"/>
</dbReference>
<dbReference type="PROSITE" id="PS51257">
    <property type="entry name" value="PROKAR_LIPOPROTEIN"/>
    <property type="match status" value="1"/>
</dbReference>
<dbReference type="Pfam" id="PF16438">
    <property type="entry name" value="DUF5035"/>
    <property type="match status" value="1"/>
</dbReference>
<evidence type="ECO:0000313" key="2">
    <source>
        <dbReference type="Proteomes" id="UP000095517"/>
    </source>
</evidence>
<reference evidence="1 2" key="1">
    <citation type="submission" date="2015-09" db="EMBL/GenBank/DDBJ databases">
        <authorList>
            <consortium name="Pathogen Informatics"/>
        </authorList>
    </citation>
    <scope>NUCLEOTIDE SEQUENCE [LARGE SCALE GENOMIC DNA]</scope>
    <source>
        <strain evidence="1 2">2789STDY5608840</strain>
    </source>
</reference>
<evidence type="ECO:0000313" key="1">
    <source>
        <dbReference type="EMBL" id="CUN54735.1"/>
    </source>
</evidence>
<dbReference type="Proteomes" id="UP000095517">
    <property type="component" value="Unassembled WGS sequence"/>
</dbReference>
<proteinExistence type="predicted"/>